<evidence type="ECO:0000259" key="7">
    <source>
        <dbReference type="Pfam" id="PF00881"/>
    </source>
</evidence>
<keyword evidence="6" id="KW-0472">Membrane</keyword>
<keyword evidence="6" id="KW-0812">Transmembrane</keyword>
<keyword evidence="6" id="KW-1133">Transmembrane helix</keyword>
<dbReference type="GO" id="GO:0005886">
    <property type="term" value="C:plasma membrane"/>
    <property type="evidence" value="ECO:0007669"/>
    <property type="project" value="TreeGrafter"/>
</dbReference>
<gene>
    <name evidence="8" type="ORF">DGYR_LOCUS12450</name>
</gene>
<comment type="caution">
    <text evidence="8">The sequence shown here is derived from an EMBL/GenBank/DDBJ whole genome shotgun (WGS) entry which is preliminary data.</text>
</comment>
<feature type="domain" description="Nitroreductase" evidence="7">
    <location>
        <begin position="95"/>
        <end position="262"/>
    </location>
</feature>
<dbReference type="EMBL" id="CAJFCJ010000024">
    <property type="protein sequence ID" value="CAD5124994.1"/>
    <property type="molecule type" value="Genomic_DNA"/>
</dbReference>
<dbReference type="Pfam" id="PF00881">
    <property type="entry name" value="Nitroreductase"/>
    <property type="match status" value="1"/>
</dbReference>
<feature type="transmembrane region" description="Helical" evidence="6">
    <location>
        <begin position="12"/>
        <end position="31"/>
    </location>
</feature>
<keyword evidence="9" id="KW-1185">Reference proteome</keyword>
<dbReference type="InterPro" id="IPR050627">
    <property type="entry name" value="Nitroreductase/BluB"/>
</dbReference>
<dbReference type="FunFam" id="3.40.109.10:FF:000004">
    <property type="entry name" value="Iodotyrosine deiodinase 1"/>
    <property type="match status" value="1"/>
</dbReference>
<keyword evidence="3" id="KW-0285">Flavoprotein</keyword>
<dbReference type="PANTHER" id="PTHR23026">
    <property type="entry name" value="NADPH NITROREDUCTASE"/>
    <property type="match status" value="1"/>
</dbReference>
<evidence type="ECO:0000256" key="1">
    <source>
        <dbReference type="ARBA" id="ARBA00001917"/>
    </source>
</evidence>
<dbReference type="GO" id="GO:0006570">
    <property type="term" value="P:tyrosine metabolic process"/>
    <property type="evidence" value="ECO:0007669"/>
    <property type="project" value="TreeGrafter"/>
</dbReference>
<dbReference type="SUPFAM" id="SSF55469">
    <property type="entry name" value="FMN-dependent nitroreductase-like"/>
    <property type="match status" value="1"/>
</dbReference>
<dbReference type="PANTHER" id="PTHR23026:SF90">
    <property type="entry name" value="IODOTYROSINE DEIODINASE 1"/>
    <property type="match status" value="1"/>
</dbReference>
<keyword evidence="5" id="KW-0560">Oxidoreductase</keyword>
<dbReference type="InterPro" id="IPR000415">
    <property type="entry name" value="Nitroreductase-like"/>
</dbReference>
<accession>A0A7I8WA57</accession>
<dbReference type="CDD" id="cd02144">
    <property type="entry name" value="iodotyrosine_dehalogenase"/>
    <property type="match status" value="1"/>
</dbReference>
<evidence type="ECO:0000313" key="8">
    <source>
        <dbReference type="EMBL" id="CAD5124994.1"/>
    </source>
</evidence>
<comment type="similarity">
    <text evidence="2">Belongs to the nitroreductase family.</text>
</comment>
<dbReference type="Gene3D" id="3.40.109.10">
    <property type="entry name" value="NADH Oxidase"/>
    <property type="match status" value="1"/>
</dbReference>
<reference evidence="8 9" key="1">
    <citation type="submission" date="2020-08" db="EMBL/GenBank/DDBJ databases">
        <authorList>
            <person name="Hejnol A."/>
        </authorList>
    </citation>
    <scope>NUCLEOTIDE SEQUENCE [LARGE SCALE GENOMIC DNA]</scope>
</reference>
<evidence type="ECO:0000256" key="3">
    <source>
        <dbReference type="ARBA" id="ARBA00022630"/>
    </source>
</evidence>
<evidence type="ECO:0000256" key="4">
    <source>
        <dbReference type="ARBA" id="ARBA00022643"/>
    </source>
</evidence>
<evidence type="ECO:0000256" key="6">
    <source>
        <dbReference type="SAM" id="Phobius"/>
    </source>
</evidence>
<sequence>MMNIFEENAPLLSAYWPFLFLPLVVFTLFYISIMFRKRRGIDEESINDIGDMDINDQLMLSNQSKADRIPYKLPRCDKNDLIYKTKSFYQTMNLRRSCRMFSSEKVPEIVIENIIKAAGTAPSGAHTEPWTFVVVERQDLKKKIRDIIEEEEEINYTRRMGEKWVNDLKQFKTDWIKPYLEEAPYLILVFKQTYGFWPDGTRKVHYYNEMSVSISVGILLAAISNAGLCTVTSTPLNAGTRLRDLLGRPSNEKCVILLPVGYPSKTATVPNLKRKPLQDILFRC</sequence>
<proteinExistence type="inferred from homology"/>
<name>A0A7I8WA57_9ANNE</name>
<evidence type="ECO:0000256" key="5">
    <source>
        <dbReference type="ARBA" id="ARBA00023002"/>
    </source>
</evidence>
<evidence type="ECO:0000313" key="9">
    <source>
        <dbReference type="Proteomes" id="UP000549394"/>
    </source>
</evidence>
<dbReference type="Proteomes" id="UP000549394">
    <property type="component" value="Unassembled WGS sequence"/>
</dbReference>
<dbReference type="AlphaFoldDB" id="A0A7I8WA57"/>
<protein>
    <submittedName>
        <fullName evidence="8">DgyrCDS13234</fullName>
    </submittedName>
</protein>
<dbReference type="OrthoDB" id="41362at2759"/>
<keyword evidence="4" id="KW-0288">FMN</keyword>
<organism evidence="8 9">
    <name type="scientific">Dimorphilus gyrociliatus</name>
    <dbReference type="NCBI Taxonomy" id="2664684"/>
    <lineage>
        <taxon>Eukaryota</taxon>
        <taxon>Metazoa</taxon>
        <taxon>Spiralia</taxon>
        <taxon>Lophotrochozoa</taxon>
        <taxon>Annelida</taxon>
        <taxon>Polychaeta</taxon>
        <taxon>Polychaeta incertae sedis</taxon>
        <taxon>Dinophilidae</taxon>
        <taxon>Dimorphilus</taxon>
    </lineage>
</organism>
<dbReference type="GO" id="GO:0140616">
    <property type="term" value="F:iodotyrosine deiodinase activity"/>
    <property type="evidence" value="ECO:0007669"/>
    <property type="project" value="UniProtKB-ARBA"/>
</dbReference>
<evidence type="ECO:0000256" key="2">
    <source>
        <dbReference type="ARBA" id="ARBA00007118"/>
    </source>
</evidence>
<dbReference type="InterPro" id="IPR029479">
    <property type="entry name" value="Nitroreductase"/>
</dbReference>
<comment type="cofactor">
    <cofactor evidence="1">
        <name>FMN</name>
        <dbReference type="ChEBI" id="CHEBI:58210"/>
    </cofactor>
</comment>